<evidence type="ECO:0000313" key="2">
    <source>
        <dbReference type="Proteomes" id="UP001152531"/>
    </source>
</evidence>
<dbReference type="Proteomes" id="UP001152531">
    <property type="component" value="Unassembled WGS sequence"/>
</dbReference>
<accession>A0ACA9Y565</accession>
<protein>
    <submittedName>
        <fullName evidence="1">Uncharacterized protein</fullName>
    </submittedName>
</protein>
<sequence length="523" mass="60209">MFNSRSFRGNRNYISLYNSHLSEVFNYPQDTFKESKVSNDVLYQHQIGYPRFPGSRWTSEEKSMFFHYLARYSIHRLDLISENIPTKSSLEILQYYHVLNRALNKYKKVKKTHVRGKKFYYKHVSTKLLPYHDLPIAYEMSEEWIKAEEVQSWMATKKEKIVVRDETAKFPAVESDLIDMEMFEKWNALTKQYGGESAKVDYKSVKFYEKLIHLITREMMIYFLIRGTQKFNKLDFTRAINTVKGLTERYEPLVFAPKKTVTSIDDLPKLSKVVEDEHIEEQLFERETQEIDEKDMWESRGHEHILLTFMTTANYEAVKHSMYTDVELVEQGVLPVSVLPGGVLPEEQVSEQGVSPGGVLPGQVANSVPLDSETTNEAELISYEALSAAERQKDAAGEFMQETADVQGREEGPESQTEAQVPETQAPETQAPKAQATGAQTLESHTPQSQAPQSSTETQTPTPEPDVTETREFDHPSNMDIDLNIDSNNPDDQTHSDSDSDFQEFDHGMLKLLNNFHYTYAHY</sequence>
<gene>
    <name evidence="1" type="ORF">CLIB1444_02S16600</name>
</gene>
<proteinExistence type="predicted"/>
<dbReference type="EMBL" id="CALSDN010000002">
    <property type="protein sequence ID" value="CAH6719792.1"/>
    <property type="molecule type" value="Genomic_DNA"/>
</dbReference>
<reference evidence="1" key="1">
    <citation type="submission" date="2022-06" db="EMBL/GenBank/DDBJ databases">
        <authorList>
            <person name="Legras J.-L."/>
            <person name="Devillers H."/>
            <person name="Grondin C."/>
        </authorList>
    </citation>
    <scope>NUCLEOTIDE SEQUENCE</scope>
    <source>
        <strain evidence="1">CLIB 1444</strain>
    </source>
</reference>
<keyword evidence="2" id="KW-1185">Reference proteome</keyword>
<evidence type="ECO:0000313" key="1">
    <source>
        <dbReference type="EMBL" id="CAH6719792.1"/>
    </source>
</evidence>
<organism evidence="1 2">
    <name type="scientific">[Candida] jaroonii</name>
    <dbReference type="NCBI Taxonomy" id="467808"/>
    <lineage>
        <taxon>Eukaryota</taxon>
        <taxon>Fungi</taxon>
        <taxon>Dikarya</taxon>
        <taxon>Ascomycota</taxon>
        <taxon>Saccharomycotina</taxon>
        <taxon>Pichiomycetes</taxon>
        <taxon>Debaryomycetaceae</taxon>
        <taxon>Yamadazyma</taxon>
    </lineage>
</organism>
<comment type="caution">
    <text evidence="1">The sequence shown here is derived from an EMBL/GenBank/DDBJ whole genome shotgun (WGS) entry which is preliminary data.</text>
</comment>
<name>A0ACA9Y565_9ASCO</name>